<evidence type="ECO:0000313" key="9">
    <source>
        <dbReference type="Proteomes" id="UP001186944"/>
    </source>
</evidence>
<evidence type="ECO:0000256" key="4">
    <source>
        <dbReference type="ARBA" id="ARBA00022989"/>
    </source>
</evidence>
<dbReference type="AlphaFoldDB" id="A0AA88XYR1"/>
<dbReference type="GO" id="GO:0005886">
    <property type="term" value="C:plasma membrane"/>
    <property type="evidence" value="ECO:0007669"/>
    <property type="project" value="TreeGrafter"/>
</dbReference>
<keyword evidence="5 7" id="KW-0472">Membrane</keyword>
<evidence type="ECO:0000256" key="5">
    <source>
        <dbReference type="ARBA" id="ARBA00023136"/>
    </source>
</evidence>
<feature type="transmembrane region" description="Helical" evidence="7">
    <location>
        <begin position="6"/>
        <end position="27"/>
    </location>
</feature>
<organism evidence="8 9">
    <name type="scientific">Pinctada imbricata</name>
    <name type="common">Atlantic pearl-oyster</name>
    <name type="synonym">Pinctada martensii</name>
    <dbReference type="NCBI Taxonomy" id="66713"/>
    <lineage>
        <taxon>Eukaryota</taxon>
        <taxon>Metazoa</taxon>
        <taxon>Spiralia</taxon>
        <taxon>Lophotrochozoa</taxon>
        <taxon>Mollusca</taxon>
        <taxon>Bivalvia</taxon>
        <taxon>Autobranchia</taxon>
        <taxon>Pteriomorphia</taxon>
        <taxon>Pterioida</taxon>
        <taxon>Pterioidea</taxon>
        <taxon>Pteriidae</taxon>
        <taxon>Pinctada</taxon>
    </lineage>
</organism>
<dbReference type="PANTHER" id="PTHR11616">
    <property type="entry name" value="SODIUM/CHLORIDE DEPENDENT TRANSPORTER"/>
    <property type="match status" value="1"/>
</dbReference>
<accession>A0AA88XYR1</accession>
<evidence type="ECO:0000256" key="2">
    <source>
        <dbReference type="ARBA" id="ARBA00022448"/>
    </source>
</evidence>
<keyword evidence="4 7" id="KW-1133">Transmembrane helix</keyword>
<evidence type="ECO:0000256" key="6">
    <source>
        <dbReference type="SAM" id="MobiDB-lite"/>
    </source>
</evidence>
<keyword evidence="9" id="KW-1185">Reference proteome</keyword>
<keyword evidence="3 7" id="KW-0812">Transmembrane</keyword>
<protein>
    <submittedName>
        <fullName evidence="8">Uncharacterized protein</fullName>
    </submittedName>
</protein>
<dbReference type="PANTHER" id="PTHR11616:SF241">
    <property type="entry name" value="SODIUM- AND CHLORIDE-DEPENDENT GLYCINE TRANSPORTER 2"/>
    <property type="match status" value="1"/>
</dbReference>
<dbReference type="PRINTS" id="PR00176">
    <property type="entry name" value="NANEUSMPORT"/>
</dbReference>
<dbReference type="Proteomes" id="UP001186944">
    <property type="component" value="Unassembled WGS sequence"/>
</dbReference>
<feature type="compositionally biased region" description="Polar residues" evidence="6">
    <location>
        <begin position="177"/>
        <end position="189"/>
    </location>
</feature>
<feature type="region of interest" description="Disordered" evidence="6">
    <location>
        <begin position="168"/>
        <end position="189"/>
    </location>
</feature>
<dbReference type="PROSITE" id="PS50267">
    <property type="entry name" value="NA_NEUROTRAN_SYMP_3"/>
    <property type="match status" value="1"/>
</dbReference>
<gene>
    <name evidence="8" type="ORF">FSP39_008711</name>
</gene>
<evidence type="ECO:0000256" key="7">
    <source>
        <dbReference type="SAM" id="Phobius"/>
    </source>
</evidence>
<name>A0AA88XYR1_PINIB</name>
<dbReference type="GO" id="GO:0005283">
    <property type="term" value="F:amino acid:sodium symporter activity"/>
    <property type="evidence" value="ECO:0007669"/>
    <property type="project" value="TreeGrafter"/>
</dbReference>
<evidence type="ECO:0000256" key="1">
    <source>
        <dbReference type="ARBA" id="ARBA00004141"/>
    </source>
</evidence>
<evidence type="ECO:0000256" key="3">
    <source>
        <dbReference type="ARBA" id="ARBA00022692"/>
    </source>
</evidence>
<feature type="transmembrane region" description="Helical" evidence="7">
    <location>
        <begin position="48"/>
        <end position="78"/>
    </location>
</feature>
<dbReference type="InterPro" id="IPR037272">
    <property type="entry name" value="SNS_sf"/>
</dbReference>
<reference evidence="8" key="1">
    <citation type="submission" date="2019-08" db="EMBL/GenBank/DDBJ databases">
        <title>The improved chromosome-level genome for the pearl oyster Pinctada fucata martensii using PacBio sequencing and Hi-C.</title>
        <authorList>
            <person name="Zheng Z."/>
        </authorList>
    </citation>
    <scope>NUCLEOTIDE SEQUENCE</scope>
    <source>
        <strain evidence="8">ZZ-2019</strain>
        <tissue evidence="8">Adductor muscle</tissue>
    </source>
</reference>
<keyword evidence="2" id="KW-0813">Transport</keyword>
<feature type="transmembrane region" description="Helical" evidence="7">
    <location>
        <begin position="90"/>
        <end position="116"/>
    </location>
</feature>
<proteinExistence type="predicted"/>
<comment type="caution">
    <text evidence="8">The sequence shown here is derived from an EMBL/GenBank/DDBJ whole genome shotgun (WGS) entry which is preliminary data.</text>
</comment>
<dbReference type="SUPFAM" id="SSF161070">
    <property type="entry name" value="SNF-like"/>
    <property type="match status" value="1"/>
</dbReference>
<dbReference type="EMBL" id="VSWD01000012">
    <property type="protein sequence ID" value="KAK3085789.1"/>
    <property type="molecule type" value="Genomic_DNA"/>
</dbReference>
<comment type="subcellular location">
    <subcellularLocation>
        <location evidence="1">Membrane</location>
        <topology evidence="1">Multi-pass membrane protein</topology>
    </subcellularLocation>
</comment>
<dbReference type="InterPro" id="IPR000175">
    <property type="entry name" value="Na/ntran_symport"/>
</dbReference>
<evidence type="ECO:0000313" key="8">
    <source>
        <dbReference type="EMBL" id="KAK3085789.1"/>
    </source>
</evidence>
<dbReference type="Pfam" id="PF00209">
    <property type="entry name" value="SNF"/>
    <property type="match status" value="1"/>
</dbReference>
<sequence length="189" mass="21550">MDWYASALCVMLGAFLECIVVAWVYGAERFSRDVELMTGARVGRIVRFAWCILTPLIMIVGFLCFVIQVMILLTLFGLSPPSTDDYTYPGFAHVVGVIIALTPCLPVPMGMMYGLLKEKGSFYKRLRMLLSPSHTWGPNDPELRKSYKMYQYEGTWIENMRTNLLGSRKRNPELTPMNAQDSDLLQFNE</sequence>
<dbReference type="GO" id="GO:0089718">
    <property type="term" value="P:amino acid import across plasma membrane"/>
    <property type="evidence" value="ECO:0007669"/>
    <property type="project" value="TreeGrafter"/>
</dbReference>